<evidence type="ECO:0000256" key="5">
    <source>
        <dbReference type="ARBA" id="ARBA00022525"/>
    </source>
</evidence>
<evidence type="ECO:0000256" key="6">
    <source>
        <dbReference type="ARBA" id="ARBA00022729"/>
    </source>
</evidence>
<dbReference type="KEGG" id="dnm:101444845"/>
<keyword evidence="6 11" id="KW-0732">Signal</keyword>
<comment type="function">
    <text evidence="11">Homodimeric cytokine expressed predominantly by T-lymphocytes and NK cells that plays an important role in the survival, differentiation, and chemotaxis of eosinophils. Acts also on activated and resting B-cells to induce immunoglobulin production, growth, and differentiation. Mechanistically, exerts its biological effects through a receptor composed of IL5RA subunit and the cytokine receptor common subunit beta/CSF2RB. Binding to the receptor leads to activation of various kinases including LYN, SYK and JAK2 and thereby propagates signals through the RAS-MAPK and JAK-STAT5 pathways respectively.</text>
</comment>
<dbReference type="GO" id="GO:0005137">
    <property type="term" value="F:interleukin-5 receptor binding"/>
    <property type="evidence" value="ECO:0007669"/>
    <property type="project" value="UniProtKB-UniRule"/>
</dbReference>
<keyword evidence="9 11" id="KW-0325">Glycoprotein</keyword>
<dbReference type="Pfam" id="PF02025">
    <property type="entry name" value="IL5"/>
    <property type="match status" value="1"/>
</dbReference>
<dbReference type="SUPFAM" id="SSF47266">
    <property type="entry name" value="4-helical cytokines"/>
    <property type="match status" value="1"/>
</dbReference>
<dbReference type="OrthoDB" id="18797at2759"/>
<dbReference type="InterPro" id="IPR000186">
    <property type="entry name" value="IL-5"/>
</dbReference>
<evidence type="ECO:0000256" key="11">
    <source>
        <dbReference type="RuleBase" id="RU363136"/>
    </source>
</evidence>
<organism evidence="12">
    <name type="scientific">Dasypus novemcinctus</name>
    <name type="common">Nine-banded armadillo</name>
    <dbReference type="NCBI Taxonomy" id="9361"/>
    <lineage>
        <taxon>Eukaryota</taxon>
        <taxon>Metazoa</taxon>
        <taxon>Chordata</taxon>
        <taxon>Craniata</taxon>
        <taxon>Vertebrata</taxon>
        <taxon>Euteleostomi</taxon>
        <taxon>Mammalia</taxon>
        <taxon>Eutheria</taxon>
        <taxon>Xenarthra</taxon>
        <taxon>Cingulata</taxon>
        <taxon>Dasypodidae</taxon>
        <taxon>Dasypus</taxon>
    </lineage>
</organism>
<dbReference type="PANTHER" id="PTHR48491:SF1">
    <property type="entry name" value="INTERLEUKIN-5"/>
    <property type="match status" value="1"/>
</dbReference>
<dbReference type="PRINTS" id="PR00432">
    <property type="entry name" value="INTERLEUKIN5"/>
</dbReference>
<feature type="chain" id="PRO_5009030513" description="Interleukin-5" evidence="11">
    <location>
        <begin position="20"/>
        <end position="132"/>
    </location>
</feature>
<evidence type="ECO:0000256" key="3">
    <source>
        <dbReference type="ARBA" id="ARBA00019463"/>
    </source>
</evidence>
<evidence type="ECO:0000313" key="12">
    <source>
        <dbReference type="EMBL" id="ACQ63029.1"/>
    </source>
</evidence>
<keyword evidence="5 11" id="KW-0964">Secreted</keyword>
<dbReference type="PANTHER" id="PTHR48491">
    <property type="entry name" value="INTERLEUKIN-5"/>
    <property type="match status" value="1"/>
</dbReference>
<dbReference type="CTD" id="3567"/>
<dbReference type="GO" id="GO:0006955">
    <property type="term" value="P:immune response"/>
    <property type="evidence" value="ECO:0007669"/>
    <property type="project" value="UniProtKB-UniRule"/>
</dbReference>
<keyword evidence="8 11" id="KW-1015">Disulfide bond</keyword>
<sequence length="132" mass="15114">MLLHLCLLALGSSYVCVNAISNPMTRLVPETLKLLSTYGTLLIGDGTLRIHIPEHKNHQLCIEEIFQGIDTLKNQTVQGDAVGKLFQNLSLLKEYIDLQKKKCEGERRRVEQFIDYLHEFLVVINTDWTMQS</sequence>
<dbReference type="AlphaFoldDB" id="C3PT85"/>
<evidence type="ECO:0000256" key="8">
    <source>
        <dbReference type="ARBA" id="ARBA00023157"/>
    </source>
</evidence>
<evidence type="ECO:0000256" key="10">
    <source>
        <dbReference type="ARBA" id="ARBA00034135"/>
    </source>
</evidence>
<dbReference type="GO" id="GO:0005615">
    <property type="term" value="C:extracellular space"/>
    <property type="evidence" value="ECO:0007669"/>
    <property type="project" value="UniProtKB-UniRule"/>
</dbReference>
<comment type="subcellular location">
    <subcellularLocation>
        <location evidence="1 11">Secreted</location>
    </subcellularLocation>
</comment>
<evidence type="ECO:0000256" key="4">
    <source>
        <dbReference type="ARBA" id="ARBA00022514"/>
    </source>
</evidence>
<keyword evidence="4 11" id="KW-0202">Cytokine</keyword>
<accession>C3PT85</accession>
<dbReference type="Gene3D" id="1.20.1250.10">
    <property type="match status" value="1"/>
</dbReference>
<name>C3PT85_DASNO</name>
<evidence type="ECO:0000256" key="7">
    <source>
        <dbReference type="ARBA" id="ARBA00023030"/>
    </source>
</evidence>
<keyword evidence="7 11" id="KW-0339">Growth factor</keyword>
<protein>
    <recommendedName>
        <fullName evidence="3 11">Interleukin-5</fullName>
    </recommendedName>
    <alternativeName>
        <fullName evidence="11">Eosinophil differentiation factor</fullName>
    </alternativeName>
</protein>
<feature type="signal peptide" evidence="11">
    <location>
        <begin position="1"/>
        <end position="19"/>
    </location>
</feature>
<evidence type="ECO:0000256" key="2">
    <source>
        <dbReference type="ARBA" id="ARBA00006740"/>
    </source>
</evidence>
<dbReference type="InterPro" id="IPR009079">
    <property type="entry name" value="4_helix_cytokine-like_core"/>
</dbReference>
<evidence type="ECO:0000256" key="9">
    <source>
        <dbReference type="ARBA" id="ARBA00023180"/>
    </source>
</evidence>
<gene>
    <name evidence="12" type="primary">IL-5</name>
    <name evidence="11" type="synonym">IL5</name>
</gene>
<dbReference type="EMBL" id="DP001110">
    <property type="protein sequence ID" value="ACQ63029.1"/>
    <property type="molecule type" value="Genomic_DNA"/>
</dbReference>
<dbReference type="GO" id="GO:0008083">
    <property type="term" value="F:growth factor activity"/>
    <property type="evidence" value="ECO:0007669"/>
    <property type="project" value="UniProtKB-UniRule"/>
</dbReference>
<dbReference type="GeneID" id="101444845"/>
<comment type="subunit">
    <text evidence="10">Homodimer; disulfide-linked. Interacts with IL5RA. Interacts with CSF2RB.</text>
</comment>
<proteinExistence type="inferred from homology"/>
<evidence type="ECO:0000256" key="1">
    <source>
        <dbReference type="ARBA" id="ARBA00004613"/>
    </source>
</evidence>
<dbReference type="GO" id="GO:0005125">
    <property type="term" value="F:cytokine activity"/>
    <property type="evidence" value="ECO:0007669"/>
    <property type="project" value="UniProtKB-UniRule"/>
</dbReference>
<comment type="similarity">
    <text evidence="2 11">Belongs to the IL-5 family.</text>
</comment>
<reference evidence="12" key="1">
    <citation type="submission" date="2009-05" db="EMBL/GenBank/DDBJ databases">
        <title>NISC Comparative Sequencing Initiative.</title>
        <authorList>
            <person name="Antonellis A."/>
            <person name="Benjamin B."/>
            <person name="Blakesley R.W."/>
            <person name="Bouffard G.G."/>
            <person name="Brinkley C."/>
            <person name="Brooks S."/>
            <person name="Chu G."/>
            <person name="Chub I."/>
            <person name="Coleman H."/>
            <person name="Fuksenko T."/>
            <person name="Gestole M."/>
            <person name="Gregory M."/>
            <person name="Guan X."/>
            <person name="Gupta J."/>
            <person name="Gurson N."/>
            <person name="Han E."/>
            <person name="Han J."/>
            <person name="Hansen N."/>
            <person name="Hargrove A."/>
            <person name="Hines-Harris K."/>
            <person name="Ho S.-L."/>
            <person name="Hu P."/>
            <person name="Hunter G."/>
            <person name="Hurle B."/>
            <person name="Idol J.R."/>
            <person name="Johnson T."/>
            <person name="Knight E."/>
            <person name="Kwong P."/>
            <person name="Lee-Lin S.-Q."/>
            <person name="Legaspi R."/>
            <person name="Madden M."/>
            <person name="Maduro Q.L."/>
            <person name="Maduro V.B."/>
            <person name="Margulies E.H."/>
            <person name="Masiello C."/>
            <person name="Maskeri B."/>
            <person name="McDowell J."/>
            <person name="Merkulov G."/>
            <person name="Montemayor C."/>
            <person name="Mullikin J.C."/>
            <person name="Park M."/>
            <person name="Prasad A."/>
            <person name="Ramsahoye C."/>
            <person name="Reddix-Dugue N."/>
            <person name="Riebow N."/>
            <person name="Schandler K."/>
            <person name="Schueler M.G."/>
            <person name="Sison C."/>
            <person name="Smith L."/>
            <person name="Stantripop S."/>
            <person name="Thomas J.W."/>
            <person name="Thomas P.J."/>
            <person name="Tsipouri V."/>
            <person name="Young A."/>
            <person name="Green E.D."/>
        </authorList>
    </citation>
    <scope>NUCLEOTIDE SEQUENCE</scope>
</reference>